<keyword evidence="2" id="KW-1185">Reference proteome</keyword>
<sequence length="146" mass="17059">MKQKADHQKADEISETELLHHVRLSINTKFQNWVLFKNGTYIIFEQADEISNLERKALKLIKQFGPVYTERSEDFDVTDLKNTEGWIVSGHGYGIYTYVSPQEIKSKKPDTTIIGLYGRGKRDLDGRNPIIIHINRQNYPQRDHEK</sequence>
<organism evidence="1 2">
    <name type="scientific">Flavobacterium humidisoli</name>
    <dbReference type="NCBI Taxonomy" id="2937442"/>
    <lineage>
        <taxon>Bacteria</taxon>
        <taxon>Pseudomonadati</taxon>
        <taxon>Bacteroidota</taxon>
        <taxon>Flavobacteriia</taxon>
        <taxon>Flavobacteriales</taxon>
        <taxon>Flavobacteriaceae</taxon>
        <taxon>Flavobacterium</taxon>
    </lineage>
</organism>
<protein>
    <submittedName>
        <fullName evidence="1">Uncharacterized protein</fullName>
    </submittedName>
</protein>
<evidence type="ECO:0000313" key="2">
    <source>
        <dbReference type="Proteomes" id="UP000829998"/>
    </source>
</evidence>
<name>A0ABY4LPQ8_9FLAO</name>
<proteinExistence type="predicted"/>
<accession>A0ABY4LPQ8</accession>
<dbReference type="Proteomes" id="UP000829998">
    <property type="component" value="Chromosome"/>
</dbReference>
<dbReference type="EMBL" id="CP096829">
    <property type="protein sequence ID" value="UPZ15068.1"/>
    <property type="molecule type" value="Genomic_DNA"/>
</dbReference>
<reference evidence="1 2" key="1">
    <citation type="submission" date="2022-04" db="EMBL/GenBank/DDBJ databases">
        <authorList>
            <person name="Ra J.-S."/>
            <person name="Kim S.-B."/>
        </authorList>
    </citation>
    <scope>NUCLEOTIDE SEQUENCE [LARGE SCALE GENOMIC DNA]</scope>
    <source>
        <strain evidence="1 2">MMS21-Er5</strain>
    </source>
</reference>
<evidence type="ECO:0000313" key="1">
    <source>
        <dbReference type="EMBL" id="UPZ15068.1"/>
    </source>
</evidence>
<gene>
    <name evidence="1" type="ORF">M0M44_20185</name>
</gene>
<dbReference type="RefSeq" id="WP_248727330.1">
    <property type="nucleotide sequence ID" value="NZ_CP096829.1"/>
</dbReference>